<accession>A0A127PFM9</accession>
<evidence type="ECO:0000313" key="1">
    <source>
        <dbReference type="EMBL" id="AMO96547.1"/>
    </source>
</evidence>
<sequence>MHDSIFAFGKATITDRHRLQSMLMYAACAAATSQRRISPALLI</sequence>
<proteinExistence type="predicted"/>
<name>A0A127PFM9_9BURK</name>
<evidence type="ECO:0000313" key="2">
    <source>
        <dbReference type="Proteomes" id="UP000072421"/>
    </source>
</evidence>
<reference evidence="1 2" key="1">
    <citation type="submission" date="2015-11" db="EMBL/GenBank/DDBJ databases">
        <title>Exploring the genomic traits of fungus-feeding bacterial genus Collimonas.</title>
        <authorList>
            <person name="Song C."/>
            <person name="Schmidt R."/>
            <person name="de Jager V."/>
            <person name="Krzyzanowska D."/>
            <person name="Jongedijk E."/>
            <person name="Cankar K."/>
            <person name="Beekwilder J."/>
            <person name="van Veen A."/>
            <person name="de Boer W."/>
            <person name="van Veen J.A."/>
            <person name="Garbeva P."/>
        </authorList>
    </citation>
    <scope>NUCLEOTIDE SEQUENCE [LARGE SCALE GENOMIC DNA]</scope>
    <source>
        <strain evidence="1 2">Ter6</strain>
    </source>
</reference>
<dbReference type="Proteomes" id="UP000072421">
    <property type="component" value="Chromosome"/>
</dbReference>
<organism evidence="1">
    <name type="scientific">Collimonas fungivorans</name>
    <dbReference type="NCBI Taxonomy" id="158899"/>
    <lineage>
        <taxon>Bacteria</taxon>
        <taxon>Pseudomonadati</taxon>
        <taxon>Pseudomonadota</taxon>
        <taxon>Betaproteobacteria</taxon>
        <taxon>Burkholderiales</taxon>
        <taxon>Oxalobacteraceae</taxon>
        <taxon>Collimonas</taxon>
    </lineage>
</organism>
<dbReference type="PATRIC" id="fig|158899.10.peg.3898"/>
<protein>
    <submittedName>
        <fullName evidence="1">Uncharacterized protein</fullName>
    </submittedName>
</protein>
<dbReference type="EMBL" id="CP013232">
    <property type="protein sequence ID" value="AMO96547.1"/>
    <property type="molecule type" value="Genomic_DNA"/>
</dbReference>
<dbReference type="AlphaFoldDB" id="A0A127PFM9"/>
<gene>
    <name evidence="1" type="ORF">CFter6_3930</name>
</gene>